<dbReference type="InterPro" id="IPR009056">
    <property type="entry name" value="Cyt_c-like_dom"/>
</dbReference>
<feature type="signal peptide" evidence="10">
    <location>
        <begin position="1"/>
        <end position="21"/>
    </location>
</feature>
<keyword evidence="3 8" id="KW-0349">Heme</keyword>
<dbReference type="Proteomes" id="UP000503162">
    <property type="component" value="Chromosome"/>
</dbReference>
<dbReference type="RefSeq" id="WP_166225416.1">
    <property type="nucleotide sequence ID" value="NZ_CP049989.1"/>
</dbReference>
<evidence type="ECO:0000256" key="1">
    <source>
        <dbReference type="ARBA" id="ARBA00004418"/>
    </source>
</evidence>
<dbReference type="PROSITE" id="PS51007">
    <property type="entry name" value="CYTC"/>
    <property type="match status" value="2"/>
</dbReference>
<feature type="binding site" description="axial binding residue" evidence="9">
    <location>
        <position position="167"/>
    </location>
    <ligand>
        <name>heme c</name>
        <dbReference type="ChEBI" id="CHEBI:61717"/>
        <label>2</label>
    </ligand>
    <ligandPart>
        <name>Fe</name>
        <dbReference type="ChEBI" id="CHEBI:18248"/>
    </ligandPart>
</feature>
<keyword evidence="5" id="KW-0574">Periplasm</keyword>
<dbReference type="PANTHER" id="PTHR33751">
    <property type="entry name" value="CBB3-TYPE CYTOCHROME C OXIDASE SUBUNIT FIXP"/>
    <property type="match status" value="1"/>
</dbReference>
<organism evidence="12 13">
    <name type="scientific">Hydrogenophaga crocea</name>
    <dbReference type="NCBI Taxonomy" id="2716225"/>
    <lineage>
        <taxon>Bacteria</taxon>
        <taxon>Pseudomonadati</taxon>
        <taxon>Pseudomonadota</taxon>
        <taxon>Betaproteobacteria</taxon>
        <taxon>Burkholderiales</taxon>
        <taxon>Comamonadaceae</taxon>
        <taxon>Hydrogenophaga</taxon>
    </lineage>
</organism>
<evidence type="ECO:0000256" key="6">
    <source>
        <dbReference type="ARBA" id="ARBA00022982"/>
    </source>
</evidence>
<proteinExistence type="predicted"/>
<evidence type="ECO:0000313" key="12">
    <source>
        <dbReference type="EMBL" id="QIM51538.1"/>
    </source>
</evidence>
<dbReference type="PANTHER" id="PTHR33751:SF9">
    <property type="entry name" value="CYTOCHROME C4"/>
    <property type="match status" value="1"/>
</dbReference>
<keyword evidence="4 9" id="KW-0479">Metal-binding</keyword>
<evidence type="ECO:0000256" key="2">
    <source>
        <dbReference type="ARBA" id="ARBA00022448"/>
    </source>
</evidence>
<feature type="chain" id="PRO_5026286028" evidence="10">
    <location>
        <begin position="22"/>
        <end position="191"/>
    </location>
</feature>
<feature type="binding site" description="covalent" evidence="8">
    <location>
        <position position="31"/>
    </location>
    <ligand>
        <name>heme c</name>
        <dbReference type="ChEBI" id="CHEBI:61717"/>
        <label>1</label>
    </ligand>
</feature>
<evidence type="ECO:0000256" key="5">
    <source>
        <dbReference type="ARBA" id="ARBA00022764"/>
    </source>
</evidence>
<feature type="domain" description="Cytochrome c" evidence="11">
    <location>
        <begin position="15"/>
        <end position="98"/>
    </location>
</feature>
<name>A0A6G8IEP6_9BURK</name>
<dbReference type="AlphaFoldDB" id="A0A6G8IEP6"/>
<dbReference type="InterPro" id="IPR036909">
    <property type="entry name" value="Cyt_c-like_dom_sf"/>
</dbReference>
<evidence type="ECO:0000313" key="13">
    <source>
        <dbReference type="Proteomes" id="UP000503162"/>
    </source>
</evidence>
<feature type="binding site" description="covalent" evidence="8">
    <location>
        <position position="123"/>
    </location>
    <ligand>
        <name>heme c</name>
        <dbReference type="ChEBI" id="CHEBI:61717"/>
        <label>2</label>
    </ligand>
</feature>
<feature type="binding site" description="axial binding residue" evidence="9">
    <location>
        <position position="127"/>
    </location>
    <ligand>
        <name>heme c</name>
        <dbReference type="ChEBI" id="CHEBI:61717"/>
        <label>2</label>
    </ligand>
    <ligandPart>
        <name>Fe</name>
        <dbReference type="ChEBI" id="CHEBI:18248"/>
    </ligandPart>
</feature>
<evidence type="ECO:0000256" key="7">
    <source>
        <dbReference type="ARBA" id="ARBA00023004"/>
    </source>
</evidence>
<evidence type="ECO:0000256" key="10">
    <source>
        <dbReference type="SAM" id="SignalP"/>
    </source>
</evidence>
<keyword evidence="13" id="KW-1185">Reference proteome</keyword>
<evidence type="ECO:0000259" key="11">
    <source>
        <dbReference type="PROSITE" id="PS51007"/>
    </source>
</evidence>
<feature type="binding site" description="covalent" evidence="8">
    <location>
        <position position="126"/>
    </location>
    <ligand>
        <name>heme c</name>
        <dbReference type="ChEBI" id="CHEBI:61717"/>
        <label>2</label>
    </ligand>
</feature>
<gene>
    <name evidence="12" type="ORF">G9Q37_04985</name>
</gene>
<evidence type="ECO:0000256" key="3">
    <source>
        <dbReference type="ARBA" id="ARBA00022617"/>
    </source>
</evidence>
<keyword evidence="7 9" id="KW-0408">Iron</keyword>
<evidence type="ECO:0000256" key="4">
    <source>
        <dbReference type="ARBA" id="ARBA00022723"/>
    </source>
</evidence>
<keyword evidence="2" id="KW-0813">Transport</keyword>
<dbReference type="KEGG" id="hcz:G9Q37_04985"/>
<dbReference type="EMBL" id="CP049989">
    <property type="protein sequence ID" value="QIM51538.1"/>
    <property type="molecule type" value="Genomic_DNA"/>
</dbReference>
<accession>A0A6G8IEP6</accession>
<keyword evidence="6" id="KW-0249">Electron transport</keyword>
<feature type="binding site" description="axial binding residue" evidence="9">
    <location>
        <position position="35"/>
    </location>
    <ligand>
        <name>heme c</name>
        <dbReference type="ChEBI" id="CHEBI:61717"/>
        <label>1</label>
    </ligand>
    <ligandPart>
        <name>Fe</name>
        <dbReference type="ChEBI" id="CHEBI:18248"/>
    </ligandPart>
</feature>
<sequence>MRRALLLCAALLAAWSAPASAQALGERLAACAACHGAGGAPAPLPNSPTLAGQPALFIENQLVMIREGLRDVPAMKGLLDGVSDADLAAMAKHFAGQPLKPQPGPRDAARFARGEQVANGNRCASCHLPNYAGREQMPRLAGQREDYLLHSMRQFLSGQATGRDTIMAASLRGLSDADLQAMAHYFAQLPP</sequence>
<comment type="PTM">
    <text evidence="8">Binds 2 heme c groups covalently per subunit.</text>
</comment>
<dbReference type="Pfam" id="PF13442">
    <property type="entry name" value="Cytochrome_CBB3"/>
    <property type="match status" value="1"/>
</dbReference>
<dbReference type="InterPro" id="IPR024167">
    <property type="entry name" value="Cytochrome_c4-like"/>
</dbReference>
<dbReference type="GO" id="GO:0042597">
    <property type="term" value="C:periplasmic space"/>
    <property type="evidence" value="ECO:0007669"/>
    <property type="project" value="UniProtKB-SubCell"/>
</dbReference>
<reference evidence="12 13" key="1">
    <citation type="submission" date="2020-03" db="EMBL/GenBank/DDBJ databases">
        <title>Hydrogenophaga sp. nov. isolated from cyanobacterial mat.</title>
        <authorList>
            <person name="Thorat V."/>
            <person name="Kirdat K."/>
            <person name="Tiwarekar B."/>
            <person name="Costa E.D."/>
            <person name="Yadav A."/>
        </authorList>
    </citation>
    <scope>NUCLEOTIDE SEQUENCE [LARGE SCALE GENOMIC DNA]</scope>
    <source>
        <strain evidence="12 13">BA0156</strain>
    </source>
</reference>
<dbReference type="GO" id="GO:0009055">
    <property type="term" value="F:electron transfer activity"/>
    <property type="evidence" value="ECO:0007669"/>
    <property type="project" value="InterPro"/>
</dbReference>
<evidence type="ECO:0000256" key="9">
    <source>
        <dbReference type="PIRSR" id="PIRSR000005-2"/>
    </source>
</evidence>
<evidence type="ECO:0000256" key="8">
    <source>
        <dbReference type="PIRSR" id="PIRSR000005-1"/>
    </source>
</evidence>
<feature type="binding site" description="axial binding residue" evidence="9">
    <location>
        <position position="75"/>
    </location>
    <ligand>
        <name>heme c</name>
        <dbReference type="ChEBI" id="CHEBI:61717"/>
        <label>1</label>
    </ligand>
    <ligandPart>
        <name>Fe</name>
        <dbReference type="ChEBI" id="CHEBI:18248"/>
    </ligandPart>
</feature>
<comment type="subcellular location">
    <subcellularLocation>
        <location evidence="1">Periplasm</location>
    </subcellularLocation>
</comment>
<dbReference type="GO" id="GO:0020037">
    <property type="term" value="F:heme binding"/>
    <property type="evidence" value="ECO:0007669"/>
    <property type="project" value="InterPro"/>
</dbReference>
<dbReference type="GO" id="GO:0005506">
    <property type="term" value="F:iron ion binding"/>
    <property type="evidence" value="ECO:0007669"/>
    <property type="project" value="InterPro"/>
</dbReference>
<feature type="binding site" description="covalent" evidence="8">
    <location>
        <position position="34"/>
    </location>
    <ligand>
        <name>heme c</name>
        <dbReference type="ChEBI" id="CHEBI:61717"/>
        <label>1</label>
    </ligand>
</feature>
<protein>
    <submittedName>
        <fullName evidence="12">C-type cytochrome</fullName>
    </submittedName>
</protein>
<dbReference type="Gene3D" id="1.10.760.10">
    <property type="entry name" value="Cytochrome c-like domain"/>
    <property type="match status" value="2"/>
</dbReference>
<feature type="domain" description="Cytochrome c" evidence="11">
    <location>
        <begin position="109"/>
        <end position="190"/>
    </location>
</feature>
<dbReference type="Pfam" id="PF00034">
    <property type="entry name" value="Cytochrom_C"/>
    <property type="match status" value="1"/>
</dbReference>
<dbReference type="PIRSF" id="PIRSF000005">
    <property type="entry name" value="Cytochrome_c4"/>
    <property type="match status" value="1"/>
</dbReference>
<dbReference type="InterPro" id="IPR050597">
    <property type="entry name" value="Cytochrome_c_Oxidase_Subunit"/>
</dbReference>
<dbReference type="SUPFAM" id="SSF46626">
    <property type="entry name" value="Cytochrome c"/>
    <property type="match status" value="2"/>
</dbReference>
<keyword evidence="10" id="KW-0732">Signal</keyword>